<evidence type="ECO:0000313" key="3">
    <source>
        <dbReference type="EMBL" id="OMO86860.1"/>
    </source>
</evidence>
<keyword evidence="2" id="KW-0812">Transmembrane</keyword>
<dbReference type="Proteomes" id="UP000187203">
    <property type="component" value="Unassembled WGS sequence"/>
</dbReference>
<evidence type="ECO:0000313" key="4">
    <source>
        <dbReference type="Proteomes" id="UP000187203"/>
    </source>
</evidence>
<organism evidence="3 4">
    <name type="scientific">Corchorus olitorius</name>
    <dbReference type="NCBI Taxonomy" id="93759"/>
    <lineage>
        <taxon>Eukaryota</taxon>
        <taxon>Viridiplantae</taxon>
        <taxon>Streptophyta</taxon>
        <taxon>Embryophyta</taxon>
        <taxon>Tracheophyta</taxon>
        <taxon>Spermatophyta</taxon>
        <taxon>Magnoliopsida</taxon>
        <taxon>eudicotyledons</taxon>
        <taxon>Gunneridae</taxon>
        <taxon>Pentapetalae</taxon>
        <taxon>rosids</taxon>
        <taxon>malvids</taxon>
        <taxon>Malvales</taxon>
        <taxon>Malvaceae</taxon>
        <taxon>Grewioideae</taxon>
        <taxon>Apeibeae</taxon>
        <taxon>Corchorus</taxon>
    </lineage>
</organism>
<gene>
    <name evidence="3" type="ORF">COLO4_20895</name>
</gene>
<feature type="compositionally biased region" description="Polar residues" evidence="1">
    <location>
        <begin position="123"/>
        <end position="136"/>
    </location>
</feature>
<feature type="transmembrane region" description="Helical" evidence="2">
    <location>
        <begin position="33"/>
        <end position="51"/>
    </location>
</feature>
<proteinExistence type="predicted"/>
<keyword evidence="2" id="KW-0472">Membrane</keyword>
<sequence length="150" mass="16968">MAEIGGGCEQWPTVVMVVAGGSAVRPPKVTNHALSFMVTVTLLGYFVYVMANQLLKHFEWIYYIDQRKPYQAGDLVNLNRNRLIVKAIHLEYTSFVPEEKPNEIPLDLPNPIKTGMRMLSKGNKISKSNERSSSIVNIAESLPRHRKKTK</sequence>
<keyword evidence="2" id="KW-1133">Transmembrane helix</keyword>
<keyword evidence="4" id="KW-1185">Reference proteome</keyword>
<dbReference type="AlphaFoldDB" id="A0A1R3IWF4"/>
<feature type="region of interest" description="Disordered" evidence="1">
    <location>
        <begin position="123"/>
        <end position="150"/>
    </location>
</feature>
<accession>A0A1R3IWF4</accession>
<evidence type="ECO:0000256" key="2">
    <source>
        <dbReference type="SAM" id="Phobius"/>
    </source>
</evidence>
<name>A0A1R3IWF4_9ROSI</name>
<reference evidence="4" key="1">
    <citation type="submission" date="2013-09" db="EMBL/GenBank/DDBJ databases">
        <title>Corchorus olitorius genome sequencing.</title>
        <authorList>
            <person name="Alam M."/>
            <person name="Haque M.S."/>
            <person name="Islam M.S."/>
            <person name="Emdad E.M."/>
            <person name="Islam M.M."/>
            <person name="Ahmed B."/>
            <person name="Halim A."/>
            <person name="Hossen Q.M.M."/>
            <person name="Hossain M.Z."/>
            <person name="Ahmed R."/>
            <person name="Khan M.M."/>
            <person name="Islam R."/>
            <person name="Rashid M.M."/>
            <person name="Khan S.A."/>
            <person name="Rahman M.S."/>
            <person name="Alam M."/>
            <person name="Yahiya A.S."/>
            <person name="Khan M.S."/>
            <person name="Azam M.S."/>
            <person name="Haque T."/>
            <person name="Lashkar M.Z.H."/>
            <person name="Akhand A.I."/>
            <person name="Morshed G."/>
            <person name="Roy S."/>
            <person name="Uddin K.S."/>
            <person name="Rabeya T."/>
            <person name="Hossain A.S."/>
            <person name="Chowdhury A."/>
            <person name="Snigdha A.R."/>
            <person name="Mortoza M.S."/>
            <person name="Matin S.A."/>
            <person name="Hoque S.M.E."/>
            <person name="Islam M.K."/>
            <person name="Roy D.K."/>
            <person name="Haider R."/>
            <person name="Moosa M.M."/>
            <person name="Elias S.M."/>
            <person name="Hasan A.M."/>
            <person name="Jahan S."/>
            <person name="Shafiuddin M."/>
            <person name="Mahmood N."/>
            <person name="Shommy N.S."/>
        </authorList>
    </citation>
    <scope>NUCLEOTIDE SEQUENCE [LARGE SCALE GENOMIC DNA]</scope>
    <source>
        <strain evidence="4">cv. O-4</strain>
    </source>
</reference>
<comment type="caution">
    <text evidence="3">The sequence shown here is derived from an EMBL/GenBank/DDBJ whole genome shotgun (WGS) entry which is preliminary data.</text>
</comment>
<evidence type="ECO:0000256" key="1">
    <source>
        <dbReference type="SAM" id="MobiDB-lite"/>
    </source>
</evidence>
<dbReference type="EMBL" id="AWUE01017498">
    <property type="protein sequence ID" value="OMO86860.1"/>
    <property type="molecule type" value="Genomic_DNA"/>
</dbReference>
<protein>
    <submittedName>
        <fullName evidence="3">Uncharacterized protein</fullName>
    </submittedName>
</protein>